<comment type="similarity">
    <text evidence="2 13">Belongs to the DNA polymerase type-C family. DnaE2 subfamily.</text>
</comment>
<dbReference type="Pfam" id="PF01336">
    <property type="entry name" value="tRNA_anti-codon"/>
    <property type="match status" value="1"/>
</dbReference>
<dbReference type="GO" id="GO:0005737">
    <property type="term" value="C:cytoplasm"/>
    <property type="evidence" value="ECO:0007669"/>
    <property type="project" value="UniProtKB-SubCell"/>
</dbReference>
<proteinExistence type="inferred from homology"/>
<dbReference type="Gene3D" id="1.10.150.870">
    <property type="match status" value="1"/>
</dbReference>
<reference evidence="16" key="1">
    <citation type="submission" date="2017-05" db="EMBL/GenBank/DDBJ databases">
        <title>Complete and WGS of Bordetella genogroups.</title>
        <authorList>
            <person name="Spilker T."/>
            <person name="Lipuma J."/>
        </authorList>
    </citation>
    <scope>NUCLEOTIDE SEQUENCE [LARGE SCALE GENOMIC DNA]</scope>
    <source>
        <strain evidence="16">AU8256</strain>
    </source>
</reference>
<dbReference type="InterPro" id="IPR023073">
    <property type="entry name" value="DnaE2"/>
</dbReference>
<comment type="caution">
    <text evidence="15">The sequence shown here is derived from an EMBL/GenBank/DDBJ whole genome shotgun (WGS) entry which is preliminary data.</text>
</comment>
<dbReference type="AlphaFoldDB" id="A0A261VR23"/>
<dbReference type="Pfam" id="PF14579">
    <property type="entry name" value="HHH_6"/>
    <property type="match status" value="1"/>
</dbReference>
<dbReference type="Proteomes" id="UP000215633">
    <property type="component" value="Unassembled WGS sequence"/>
</dbReference>
<evidence type="ECO:0000256" key="7">
    <source>
        <dbReference type="ARBA" id="ARBA00022695"/>
    </source>
</evidence>
<dbReference type="GO" id="GO:0003676">
    <property type="term" value="F:nucleic acid binding"/>
    <property type="evidence" value="ECO:0007669"/>
    <property type="project" value="InterPro"/>
</dbReference>
<dbReference type="Pfam" id="PF02811">
    <property type="entry name" value="PHP"/>
    <property type="match status" value="1"/>
</dbReference>
<keyword evidence="7 13" id="KW-0548">Nucleotidyltransferase</keyword>
<evidence type="ECO:0000259" key="14">
    <source>
        <dbReference type="SMART" id="SM00481"/>
    </source>
</evidence>
<dbReference type="InterPro" id="IPR016195">
    <property type="entry name" value="Pol/histidinol_Pase-like"/>
</dbReference>
<organism evidence="15 16">
    <name type="scientific">Bordetella genomosp. 2</name>
    <dbReference type="NCBI Taxonomy" id="1983456"/>
    <lineage>
        <taxon>Bacteria</taxon>
        <taxon>Pseudomonadati</taxon>
        <taxon>Pseudomonadota</taxon>
        <taxon>Betaproteobacteria</taxon>
        <taxon>Burkholderiales</taxon>
        <taxon>Alcaligenaceae</taxon>
        <taxon>Bordetella</taxon>
    </lineage>
</organism>
<dbReference type="InterPro" id="IPR004805">
    <property type="entry name" value="DnaE2/DnaE/PolC"/>
</dbReference>
<sequence length="1058" mass="116249">MDLPTSALLPGYAELQCLTNFSFLQGASHPGELVEQAARLGYAALAITDECSLAGVVRALVEAEKHRLPLIIGSTLALRADPAAPALQLVLLAQTRTGYGNLSELITLGRSRAPKGEYRLAPDDIAAPGAAHAHLRSMPECLAILSPPHGVDADLLADQARWLARTFPGRAWVGLTLLHHARDDLHKAAVQQAAQAAGLPVVALGRVQMHLRSRKPLHDTLAAIRSKRSVAQCGYDLLPNAEQHLRTRMRLAALYPPETLAQTLAIAKRCTFSLRELKYEYPDEIVPAGETPTSHLRRAVLAGARDRFPDGVPAWVAQLIEKELALIAELEYEPYFLTVHDIVREARRRDILCQGRGSAANSVVCYCLGITAVHPHQSQTLFERFISKERNEPPDIDVDFEHQRREEVIQYIYEKYGRDRAALTAVVISYRPRSVLRDTGRALGVDPGIIDAVARAHQWWDGKQALLRTLGSCGLDPQSPVARHWAILAETLMGFPRHLSQHPGGFVISRGNLARLVPIENAAMPERSVVQWDKDDLDALGLLKVDILALGMLSVLHRALDFAGRRRGRPLALHEIPAGDEAAYDMICEADTIGVFQIESRAQMSMLPRLRPRKYYDLVVQVAIVRPGPIQGGMVHPYLRRRQGNEPETYPSEAVRGVLSRTMGVPIFQEQVMQIAMVAADFSAGEADALRRSMASWKRKGGIDKFNDKLVKGLLKNGYSAAFAEAIIRQIQGFGEYGFPESHAASFALLAYASAWLKCHEPEAFLAALLNSQPMGFYAPAQLVQDARRHGVTVLPADAAVSGWEASLETPPAPAGASTGAPRPAVRLGLNQVQGLSEDAARRIERAREERPFADTRDLGRRAALSRHELDALAAADALRSLAGHRRLASWQASASVASRDLLRDADIIETDTPALPAPTEGQSISADYRSLRLTLRRHPLALLRPRLQALRFQTAETLKSYPHRRLARACGLVTVRQRPQTAKGVIFVTLEDETGPVNVVVRTELIERQRRELLGATLLGVYGTWQSVEGVSHLVAQRLVDLSELLGGLAARSRNFH</sequence>
<dbReference type="Pfam" id="PF17657">
    <property type="entry name" value="DNA_pol3_finger"/>
    <property type="match status" value="1"/>
</dbReference>
<dbReference type="NCBIfam" id="NF004225">
    <property type="entry name" value="PRK05672.1"/>
    <property type="match status" value="1"/>
</dbReference>
<dbReference type="GO" id="GO:0003887">
    <property type="term" value="F:DNA-directed DNA polymerase activity"/>
    <property type="evidence" value="ECO:0007669"/>
    <property type="project" value="UniProtKB-UniRule"/>
</dbReference>
<dbReference type="InterPro" id="IPR011708">
    <property type="entry name" value="DNA_pol3_alpha_NTPase_dom"/>
</dbReference>
<dbReference type="GO" id="GO:0006281">
    <property type="term" value="P:DNA repair"/>
    <property type="evidence" value="ECO:0007669"/>
    <property type="project" value="UniProtKB-UniRule"/>
</dbReference>
<name>A0A261VR23_9BORD</name>
<dbReference type="GO" id="GO:0006260">
    <property type="term" value="P:DNA replication"/>
    <property type="evidence" value="ECO:0007669"/>
    <property type="project" value="UniProtKB-KW"/>
</dbReference>
<dbReference type="RefSeq" id="WP_094806881.1">
    <property type="nucleotide sequence ID" value="NZ_NEVT01000006.1"/>
</dbReference>
<dbReference type="CDD" id="cd04485">
    <property type="entry name" value="DnaE_OBF"/>
    <property type="match status" value="1"/>
</dbReference>
<dbReference type="EC" id="2.7.7.7" evidence="3 13"/>
<keyword evidence="10 13" id="KW-0239">DNA-directed DNA polymerase</keyword>
<dbReference type="InterPro" id="IPR004365">
    <property type="entry name" value="NA-bd_OB_tRNA"/>
</dbReference>
<dbReference type="PANTHER" id="PTHR32294">
    <property type="entry name" value="DNA POLYMERASE III SUBUNIT ALPHA"/>
    <property type="match status" value="1"/>
</dbReference>
<dbReference type="Gene3D" id="3.20.20.140">
    <property type="entry name" value="Metal-dependent hydrolases"/>
    <property type="match status" value="1"/>
</dbReference>
<comment type="function">
    <text evidence="13">DNA polymerase involved in damage-induced mutagenesis and translesion synthesis (TLS). It is not the major replicative DNA polymerase.</text>
</comment>
<accession>A0A261VR23</accession>
<dbReference type="PANTHER" id="PTHR32294:SF4">
    <property type="entry name" value="ERROR-PRONE DNA POLYMERASE"/>
    <property type="match status" value="1"/>
</dbReference>
<keyword evidence="5 13" id="KW-0963">Cytoplasm</keyword>
<protein>
    <recommendedName>
        <fullName evidence="4 13">Error-prone DNA polymerase</fullName>
        <ecNumber evidence="3 13">2.7.7.7</ecNumber>
    </recommendedName>
</protein>
<dbReference type="GO" id="GO:0008408">
    <property type="term" value="F:3'-5' exonuclease activity"/>
    <property type="evidence" value="ECO:0007669"/>
    <property type="project" value="InterPro"/>
</dbReference>
<keyword evidence="8 13" id="KW-0235">DNA replication</keyword>
<evidence type="ECO:0000256" key="5">
    <source>
        <dbReference type="ARBA" id="ARBA00022490"/>
    </source>
</evidence>
<dbReference type="SUPFAM" id="SSF89550">
    <property type="entry name" value="PHP domain-like"/>
    <property type="match status" value="1"/>
</dbReference>
<dbReference type="NCBIfam" id="TIGR00594">
    <property type="entry name" value="polc"/>
    <property type="match status" value="1"/>
</dbReference>
<dbReference type="Pfam" id="PF07733">
    <property type="entry name" value="DNA_pol3_alpha"/>
    <property type="match status" value="1"/>
</dbReference>
<evidence type="ECO:0000256" key="12">
    <source>
        <dbReference type="ARBA" id="ARBA00049244"/>
    </source>
</evidence>
<evidence type="ECO:0000256" key="11">
    <source>
        <dbReference type="ARBA" id="ARBA00023204"/>
    </source>
</evidence>
<gene>
    <name evidence="13" type="primary">dnaE2</name>
    <name evidence="15" type="ORF">CAL24_12590</name>
</gene>
<evidence type="ECO:0000256" key="4">
    <source>
        <dbReference type="ARBA" id="ARBA00017273"/>
    </source>
</evidence>
<comment type="catalytic activity">
    <reaction evidence="12 13">
        <text>DNA(n) + a 2'-deoxyribonucleoside 5'-triphosphate = DNA(n+1) + diphosphate</text>
        <dbReference type="Rhea" id="RHEA:22508"/>
        <dbReference type="Rhea" id="RHEA-COMP:17339"/>
        <dbReference type="Rhea" id="RHEA-COMP:17340"/>
        <dbReference type="ChEBI" id="CHEBI:33019"/>
        <dbReference type="ChEBI" id="CHEBI:61560"/>
        <dbReference type="ChEBI" id="CHEBI:173112"/>
        <dbReference type="EC" id="2.7.7.7"/>
    </reaction>
</comment>
<dbReference type="InterPro" id="IPR004013">
    <property type="entry name" value="PHP_dom"/>
</dbReference>
<feature type="domain" description="Polymerase/histidinol phosphatase N-terminal" evidence="14">
    <location>
        <begin position="13"/>
        <end position="80"/>
    </location>
</feature>
<evidence type="ECO:0000256" key="6">
    <source>
        <dbReference type="ARBA" id="ARBA00022679"/>
    </source>
</evidence>
<evidence type="ECO:0000256" key="10">
    <source>
        <dbReference type="ARBA" id="ARBA00022932"/>
    </source>
</evidence>
<evidence type="ECO:0000313" key="15">
    <source>
        <dbReference type="EMBL" id="OZI76020.1"/>
    </source>
</evidence>
<evidence type="ECO:0000256" key="3">
    <source>
        <dbReference type="ARBA" id="ARBA00012417"/>
    </source>
</evidence>
<comment type="subcellular location">
    <subcellularLocation>
        <location evidence="1 13">Cytoplasm</location>
    </subcellularLocation>
</comment>
<dbReference type="CDD" id="cd07434">
    <property type="entry name" value="PHP_PolIIIA_DnaE2"/>
    <property type="match status" value="1"/>
</dbReference>
<dbReference type="InterPro" id="IPR040982">
    <property type="entry name" value="DNA_pol3_finger"/>
</dbReference>
<evidence type="ECO:0000256" key="8">
    <source>
        <dbReference type="ARBA" id="ARBA00022705"/>
    </source>
</evidence>
<evidence type="ECO:0000256" key="9">
    <source>
        <dbReference type="ARBA" id="ARBA00022763"/>
    </source>
</evidence>
<keyword evidence="9 13" id="KW-0227">DNA damage</keyword>
<keyword evidence="6 13" id="KW-0808">Transferase</keyword>
<keyword evidence="11 13" id="KW-0234">DNA repair</keyword>
<evidence type="ECO:0000313" key="16">
    <source>
        <dbReference type="Proteomes" id="UP000215633"/>
    </source>
</evidence>
<evidence type="ECO:0000256" key="1">
    <source>
        <dbReference type="ARBA" id="ARBA00004496"/>
    </source>
</evidence>
<keyword evidence="16" id="KW-1185">Reference proteome</keyword>
<dbReference type="InterPro" id="IPR003141">
    <property type="entry name" value="Pol/His_phosphatase_N"/>
</dbReference>
<dbReference type="HAMAP" id="MF_01902">
    <property type="entry name" value="DNApol_error_prone"/>
    <property type="match status" value="1"/>
</dbReference>
<dbReference type="EMBL" id="NEVT01000006">
    <property type="protein sequence ID" value="OZI76020.1"/>
    <property type="molecule type" value="Genomic_DNA"/>
</dbReference>
<evidence type="ECO:0000256" key="13">
    <source>
        <dbReference type="HAMAP-Rule" id="MF_01902"/>
    </source>
</evidence>
<evidence type="ECO:0000256" key="2">
    <source>
        <dbReference type="ARBA" id="ARBA00007391"/>
    </source>
</evidence>
<dbReference type="SMART" id="SM00481">
    <property type="entry name" value="POLIIIAc"/>
    <property type="match status" value="1"/>
</dbReference>
<dbReference type="InterPro" id="IPR029460">
    <property type="entry name" value="DNAPol_HHH"/>
</dbReference>